<protein>
    <submittedName>
        <fullName evidence="1">Uncharacterized protein</fullName>
    </submittedName>
</protein>
<dbReference type="EMBL" id="SMAK01000005">
    <property type="protein sequence ID" value="TCT10517.1"/>
    <property type="molecule type" value="Genomic_DNA"/>
</dbReference>
<keyword evidence="2" id="KW-1185">Reference proteome</keyword>
<gene>
    <name evidence="1" type="ORF">EDC22_10514</name>
</gene>
<accession>A0A4R3MEC4</accession>
<sequence length="78" mass="8664">MTDDVWQAHLTHEAAREIGRWLEGRGAGRLQSPIASLTMADLEAMASNAISRWIVLQSERLARQGWPQDDPIGKLLLG</sequence>
<evidence type="ECO:0000313" key="1">
    <source>
        <dbReference type="EMBL" id="TCT10517.1"/>
    </source>
</evidence>
<evidence type="ECO:0000313" key="2">
    <source>
        <dbReference type="Proteomes" id="UP000295678"/>
    </source>
</evidence>
<comment type="caution">
    <text evidence="1">The sequence shown here is derived from an EMBL/GenBank/DDBJ whole genome shotgun (WGS) entry which is preliminary data.</text>
</comment>
<proteinExistence type="predicted"/>
<dbReference type="AlphaFoldDB" id="A0A4R3MEC4"/>
<reference evidence="1 2" key="1">
    <citation type="submission" date="2019-03" db="EMBL/GenBank/DDBJ databases">
        <title>Genomic Encyclopedia of Type Strains, Phase IV (KMG-IV): sequencing the most valuable type-strain genomes for metagenomic binning, comparative biology and taxonomic classification.</title>
        <authorList>
            <person name="Goeker M."/>
        </authorList>
    </citation>
    <scope>NUCLEOTIDE SEQUENCE [LARGE SCALE GENOMIC DNA]</scope>
    <source>
        <strain evidence="1 2">DSM 19345</strain>
    </source>
</reference>
<dbReference type="RefSeq" id="WP_132806382.1">
    <property type="nucleotide sequence ID" value="NZ_SMAK01000005.1"/>
</dbReference>
<dbReference type="OrthoDB" id="7690035at2"/>
<name>A0A4R3MEC4_9HYPH</name>
<dbReference type="Proteomes" id="UP000295678">
    <property type="component" value="Unassembled WGS sequence"/>
</dbReference>
<organism evidence="1 2">
    <name type="scientific">Tepidamorphus gemmatus</name>
    <dbReference type="NCBI Taxonomy" id="747076"/>
    <lineage>
        <taxon>Bacteria</taxon>
        <taxon>Pseudomonadati</taxon>
        <taxon>Pseudomonadota</taxon>
        <taxon>Alphaproteobacteria</taxon>
        <taxon>Hyphomicrobiales</taxon>
        <taxon>Tepidamorphaceae</taxon>
        <taxon>Tepidamorphus</taxon>
    </lineage>
</organism>